<dbReference type="SMART" id="SM00983">
    <property type="entry name" value="TPK_B1_binding"/>
    <property type="match status" value="1"/>
</dbReference>
<comment type="similarity">
    <text evidence="2 7">Belongs to the thiamine pyrophosphokinase family.</text>
</comment>
<dbReference type="Pfam" id="PF04263">
    <property type="entry name" value="TPK_catalytic"/>
    <property type="match status" value="1"/>
</dbReference>
<evidence type="ECO:0000256" key="2">
    <source>
        <dbReference type="ARBA" id="ARBA00006785"/>
    </source>
</evidence>
<dbReference type="GO" id="GO:0016301">
    <property type="term" value="F:kinase activity"/>
    <property type="evidence" value="ECO:0007669"/>
    <property type="project" value="UniProtKB-UniRule"/>
</dbReference>
<dbReference type="EC" id="2.7.6.2" evidence="7"/>
<comment type="catalytic activity">
    <reaction evidence="7">
        <text>thiamine + ATP = thiamine diphosphate + AMP + H(+)</text>
        <dbReference type="Rhea" id="RHEA:11576"/>
        <dbReference type="ChEBI" id="CHEBI:15378"/>
        <dbReference type="ChEBI" id="CHEBI:18385"/>
        <dbReference type="ChEBI" id="CHEBI:30616"/>
        <dbReference type="ChEBI" id="CHEBI:58937"/>
        <dbReference type="ChEBI" id="CHEBI:456215"/>
    </reaction>
</comment>
<dbReference type="Proteomes" id="UP001305647">
    <property type="component" value="Unassembled WGS sequence"/>
</dbReference>
<keyword evidence="3 7" id="KW-0808">Transferase</keyword>
<evidence type="ECO:0000256" key="6">
    <source>
        <dbReference type="ARBA" id="ARBA00022840"/>
    </source>
</evidence>
<feature type="compositionally biased region" description="Basic residues" evidence="8">
    <location>
        <begin position="133"/>
        <end position="142"/>
    </location>
</feature>
<evidence type="ECO:0000259" key="9">
    <source>
        <dbReference type="SMART" id="SM00983"/>
    </source>
</evidence>
<name>A0AAN6SYY7_9PEZI</name>
<feature type="domain" description="Thiamin pyrophosphokinase thiamin-binding" evidence="9">
    <location>
        <begin position="210"/>
        <end position="291"/>
    </location>
</feature>
<evidence type="ECO:0000256" key="5">
    <source>
        <dbReference type="ARBA" id="ARBA00022777"/>
    </source>
</evidence>
<dbReference type="InterPro" id="IPR007373">
    <property type="entry name" value="Thiamin_PyroPKinase_B1-bd"/>
</dbReference>
<evidence type="ECO:0000256" key="1">
    <source>
        <dbReference type="ARBA" id="ARBA00005078"/>
    </source>
</evidence>
<evidence type="ECO:0000256" key="8">
    <source>
        <dbReference type="SAM" id="MobiDB-lite"/>
    </source>
</evidence>
<comment type="pathway">
    <text evidence="1 7">Cofactor biosynthesis; thiamine diphosphate biosynthesis; thiamine diphosphate from thiamine: step 1/1.</text>
</comment>
<keyword evidence="11" id="KW-1185">Reference proteome</keyword>
<dbReference type="InterPro" id="IPR036371">
    <property type="entry name" value="TPK_B1-bd_sf"/>
</dbReference>
<evidence type="ECO:0000256" key="7">
    <source>
        <dbReference type="PIRNR" id="PIRNR031057"/>
    </source>
</evidence>
<dbReference type="GO" id="GO:0030975">
    <property type="term" value="F:thiamine binding"/>
    <property type="evidence" value="ECO:0007669"/>
    <property type="project" value="UniProtKB-UniRule"/>
</dbReference>
<evidence type="ECO:0000256" key="4">
    <source>
        <dbReference type="ARBA" id="ARBA00022741"/>
    </source>
</evidence>
<comment type="caution">
    <text evidence="10">The sequence shown here is derived from an EMBL/GenBank/DDBJ whole genome shotgun (WGS) entry which is preliminary data.</text>
</comment>
<keyword evidence="6 7" id="KW-0067">ATP-binding</keyword>
<dbReference type="InterPro" id="IPR016966">
    <property type="entry name" value="Thiamin_pyrophosphokinase_euk"/>
</dbReference>
<gene>
    <name evidence="10" type="ORF">N658DRAFT_499736</name>
</gene>
<dbReference type="NCBIfam" id="TIGR01378">
    <property type="entry name" value="thi_PPkinase"/>
    <property type="match status" value="1"/>
</dbReference>
<proteinExistence type="inferred from homology"/>
<dbReference type="CDD" id="cd07995">
    <property type="entry name" value="TPK"/>
    <property type="match status" value="1"/>
</dbReference>
<dbReference type="Pfam" id="PF04265">
    <property type="entry name" value="TPK_B1_binding"/>
    <property type="match status" value="1"/>
</dbReference>
<dbReference type="GO" id="GO:0004788">
    <property type="term" value="F:thiamine diphosphokinase activity"/>
    <property type="evidence" value="ECO:0007669"/>
    <property type="project" value="UniProtKB-UniRule"/>
</dbReference>
<accession>A0AAN6SYY7</accession>
<dbReference type="PANTHER" id="PTHR13622:SF8">
    <property type="entry name" value="THIAMIN PYROPHOSPHOKINASE 1"/>
    <property type="match status" value="1"/>
</dbReference>
<dbReference type="InterPro" id="IPR036759">
    <property type="entry name" value="TPK_catalytic_sf"/>
</dbReference>
<dbReference type="SUPFAM" id="SSF63999">
    <property type="entry name" value="Thiamin pyrophosphokinase, catalytic domain"/>
    <property type="match status" value="1"/>
</dbReference>
<sequence>MDSCNVSVDVEQLATFEWRPADLIRPPAKGQTHDFALIVLNQPLQSNLSVIRQLWNNASIRVAADGGANRLYDAAGKVGDASFDDLHLIIGDLDSLTPTTQAYYEAKKTTILRDPDQESTDFGKCVTYIRRHHHHQLQRRPHNHSDHADDADSVPEPPPDMVAVGGLGGRVDQGLSQLHHLYLFQTDPSYADGRLYLFSGESLTFLLKPGRHLIRVKGEEEEWERGQRGGGAGVFGKYVGMLPVGGTSRITTKGLEWDVTDWETRFGGRVSTSNHVLPETRVVEVRTTEEVLFTIALAGGEGQE</sequence>
<dbReference type="InterPro" id="IPR007371">
    <property type="entry name" value="TPK_catalytic"/>
</dbReference>
<evidence type="ECO:0000256" key="3">
    <source>
        <dbReference type="ARBA" id="ARBA00022679"/>
    </source>
</evidence>
<dbReference type="AlphaFoldDB" id="A0AAN6SYY7"/>
<reference evidence="10" key="1">
    <citation type="journal article" date="2023" name="Mol. Phylogenet. Evol.">
        <title>Genome-scale phylogeny and comparative genomics of the fungal order Sordariales.</title>
        <authorList>
            <person name="Hensen N."/>
            <person name="Bonometti L."/>
            <person name="Westerberg I."/>
            <person name="Brannstrom I.O."/>
            <person name="Guillou S."/>
            <person name="Cros-Aarteil S."/>
            <person name="Calhoun S."/>
            <person name="Haridas S."/>
            <person name="Kuo A."/>
            <person name="Mondo S."/>
            <person name="Pangilinan J."/>
            <person name="Riley R."/>
            <person name="LaButti K."/>
            <person name="Andreopoulos B."/>
            <person name="Lipzen A."/>
            <person name="Chen C."/>
            <person name="Yan M."/>
            <person name="Daum C."/>
            <person name="Ng V."/>
            <person name="Clum A."/>
            <person name="Steindorff A."/>
            <person name="Ohm R.A."/>
            <person name="Martin F."/>
            <person name="Silar P."/>
            <person name="Natvig D.O."/>
            <person name="Lalanne C."/>
            <person name="Gautier V."/>
            <person name="Ament-Velasquez S.L."/>
            <person name="Kruys A."/>
            <person name="Hutchinson M.I."/>
            <person name="Powell A.J."/>
            <person name="Barry K."/>
            <person name="Miller A.N."/>
            <person name="Grigoriev I.V."/>
            <person name="Debuchy R."/>
            <person name="Gladieux P."/>
            <person name="Hiltunen Thoren M."/>
            <person name="Johannesson H."/>
        </authorList>
    </citation>
    <scope>NUCLEOTIDE SEQUENCE</scope>
    <source>
        <strain evidence="10">CBS 757.83</strain>
    </source>
</reference>
<keyword evidence="4 7" id="KW-0547">Nucleotide-binding</keyword>
<dbReference type="InterPro" id="IPR006282">
    <property type="entry name" value="Thi_PPkinase"/>
</dbReference>
<protein>
    <recommendedName>
        <fullName evidence="7">Thiamine pyrophosphokinase</fullName>
        <ecNumber evidence="7">2.7.6.2</ecNumber>
    </recommendedName>
</protein>
<keyword evidence="5 7" id="KW-0418">Kinase</keyword>
<dbReference type="Gene3D" id="2.60.120.320">
    <property type="entry name" value="Thiamin pyrophosphokinase, thiamin-binding domain"/>
    <property type="match status" value="1"/>
</dbReference>
<dbReference type="EMBL" id="MU863662">
    <property type="protein sequence ID" value="KAK4098156.1"/>
    <property type="molecule type" value="Genomic_DNA"/>
</dbReference>
<reference evidence="10" key="2">
    <citation type="submission" date="2023-05" db="EMBL/GenBank/DDBJ databases">
        <authorList>
            <consortium name="Lawrence Berkeley National Laboratory"/>
            <person name="Steindorff A."/>
            <person name="Hensen N."/>
            <person name="Bonometti L."/>
            <person name="Westerberg I."/>
            <person name="Brannstrom I.O."/>
            <person name="Guillou S."/>
            <person name="Cros-Aarteil S."/>
            <person name="Calhoun S."/>
            <person name="Haridas S."/>
            <person name="Kuo A."/>
            <person name="Mondo S."/>
            <person name="Pangilinan J."/>
            <person name="Riley R."/>
            <person name="Labutti K."/>
            <person name="Andreopoulos B."/>
            <person name="Lipzen A."/>
            <person name="Chen C."/>
            <person name="Yanf M."/>
            <person name="Daum C."/>
            <person name="Ng V."/>
            <person name="Clum A."/>
            <person name="Ohm R."/>
            <person name="Martin F."/>
            <person name="Silar P."/>
            <person name="Natvig D."/>
            <person name="Lalanne C."/>
            <person name="Gautier V."/>
            <person name="Ament-Velasquez S.L."/>
            <person name="Kruys A."/>
            <person name="Hutchinson M.I."/>
            <person name="Powell A.J."/>
            <person name="Barry K."/>
            <person name="Miller A.N."/>
            <person name="Grigoriev I.V."/>
            <person name="Debuchy R."/>
            <person name="Gladieux P."/>
            <person name="Thoren M.H."/>
            <person name="Johannesson H."/>
        </authorList>
    </citation>
    <scope>NUCLEOTIDE SEQUENCE</scope>
    <source>
        <strain evidence="10">CBS 757.83</strain>
    </source>
</reference>
<evidence type="ECO:0000313" key="11">
    <source>
        <dbReference type="Proteomes" id="UP001305647"/>
    </source>
</evidence>
<dbReference type="GO" id="GO:0009229">
    <property type="term" value="P:thiamine diphosphate biosynthetic process"/>
    <property type="evidence" value="ECO:0007669"/>
    <property type="project" value="UniProtKB-UniRule"/>
</dbReference>
<dbReference type="PANTHER" id="PTHR13622">
    <property type="entry name" value="THIAMIN PYROPHOSPHOKINASE"/>
    <property type="match status" value="1"/>
</dbReference>
<feature type="region of interest" description="Disordered" evidence="8">
    <location>
        <begin position="133"/>
        <end position="161"/>
    </location>
</feature>
<evidence type="ECO:0000313" key="10">
    <source>
        <dbReference type="EMBL" id="KAK4098156.1"/>
    </source>
</evidence>
<dbReference type="PIRSF" id="PIRSF031057">
    <property type="entry name" value="Thiamin_pyrophosphokinase"/>
    <property type="match status" value="1"/>
</dbReference>
<dbReference type="SUPFAM" id="SSF63862">
    <property type="entry name" value="Thiamin pyrophosphokinase, substrate-binding domain"/>
    <property type="match status" value="1"/>
</dbReference>
<organism evidence="10 11">
    <name type="scientific">Parathielavia hyrcaniae</name>
    <dbReference type="NCBI Taxonomy" id="113614"/>
    <lineage>
        <taxon>Eukaryota</taxon>
        <taxon>Fungi</taxon>
        <taxon>Dikarya</taxon>
        <taxon>Ascomycota</taxon>
        <taxon>Pezizomycotina</taxon>
        <taxon>Sordariomycetes</taxon>
        <taxon>Sordariomycetidae</taxon>
        <taxon>Sordariales</taxon>
        <taxon>Chaetomiaceae</taxon>
        <taxon>Parathielavia</taxon>
    </lineage>
</organism>
<dbReference type="GO" id="GO:0006772">
    <property type="term" value="P:thiamine metabolic process"/>
    <property type="evidence" value="ECO:0007669"/>
    <property type="project" value="InterPro"/>
</dbReference>
<dbReference type="Gene3D" id="3.40.50.10240">
    <property type="entry name" value="Thiamin pyrophosphokinase, catalytic domain"/>
    <property type="match status" value="1"/>
</dbReference>
<dbReference type="GO" id="GO:0005524">
    <property type="term" value="F:ATP binding"/>
    <property type="evidence" value="ECO:0007669"/>
    <property type="project" value="UniProtKB-UniRule"/>
</dbReference>